<keyword evidence="1" id="KW-0488">Methylation</keyword>
<keyword evidence="9" id="KW-1185">Reference proteome</keyword>
<dbReference type="AlphaFoldDB" id="A0AAD7QAJ1"/>
<evidence type="ECO:0000256" key="4">
    <source>
        <dbReference type="ARBA" id="ARBA00023289"/>
    </source>
</evidence>
<dbReference type="Proteomes" id="UP001163823">
    <property type="component" value="Chromosome 3"/>
</dbReference>
<reference evidence="8" key="1">
    <citation type="journal article" date="2023" name="Science">
        <title>Elucidation of the pathway for biosynthesis of saponin adjuvants from the soapbark tree.</title>
        <authorList>
            <person name="Reed J."/>
            <person name="Orme A."/>
            <person name="El-Demerdash A."/>
            <person name="Owen C."/>
            <person name="Martin L.B.B."/>
            <person name="Misra R.C."/>
            <person name="Kikuchi S."/>
            <person name="Rejzek M."/>
            <person name="Martin A.C."/>
            <person name="Harkess A."/>
            <person name="Leebens-Mack J."/>
            <person name="Louveau T."/>
            <person name="Stephenson M.J."/>
            <person name="Osbourn A."/>
        </authorList>
    </citation>
    <scope>NUCLEOTIDE SEQUENCE</scope>
    <source>
        <strain evidence="8">S10</strain>
    </source>
</reference>
<dbReference type="GO" id="GO:0046872">
    <property type="term" value="F:metal ion binding"/>
    <property type="evidence" value="ECO:0007669"/>
    <property type="project" value="UniProtKB-KW"/>
</dbReference>
<feature type="compositionally biased region" description="Basic and acidic residues" evidence="6">
    <location>
        <begin position="101"/>
        <end position="114"/>
    </location>
</feature>
<evidence type="ECO:0000313" key="9">
    <source>
        <dbReference type="Proteomes" id="UP001163823"/>
    </source>
</evidence>
<organism evidence="8 9">
    <name type="scientific">Quillaja saponaria</name>
    <name type="common">Soap bark tree</name>
    <dbReference type="NCBI Taxonomy" id="32244"/>
    <lineage>
        <taxon>Eukaryota</taxon>
        <taxon>Viridiplantae</taxon>
        <taxon>Streptophyta</taxon>
        <taxon>Embryophyta</taxon>
        <taxon>Tracheophyta</taxon>
        <taxon>Spermatophyta</taxon>
        <taxon>Magnoliopsida</taxon>
        <taxon>eudicotyledons</taxon>
        <taxon>Gunneridae</taxon>
        <taxon>Pentapetalae</taxon>
        <taxon>rosids</taxon>
        <taxon>fabids</taxon>
        <taxon>Fabales</taxon>
        <taxon>Quillajaceae</taxon>
        <taxon>Quillaja</taxon>
    </lineage>
</organism>
<feature type="non-terminal residue" evidence="8">
    <location>
        <position position="384"/>
    </location>
</feature>
<dbReference type="KEGG" id="qsa:O6P43_007492"/>
<feature type="domain" description="HMA" evidence="7">
    <location>
        <begin position="38"/>
        <end position="101"/>
    </location>
</feature>
<keyword evidence="3" id="KW-0449">Lipoprotein</keyword>
<gene>
    <name evidence="8" type="ORF">O6P43_007492</name>
</gene>
<evidence type="ECO:0000259" key="7">
    <source>
        <dbReference type="PROSITE" id="PS50846"/>
    </source>
</evidence>
<feature type="compositionally biased region" description="Gly residues" evidence="6">
    <location>
        <begin position="227"/>
        <end position="240"/>
    </location>
</feature>
<dbReference type="InterPro" id="IPR036163">
    <property type="entry name" value="HMA_dom_sf"/>
</dbReference>
<evidence type="ECO:0000256" key="5">
    <source>
        <dbReference type="ARBA" id="ARBA00024045"/>
    </source>
</evidence>
<proteinExistence type="inferred from homology"/>
<name>A0AAD7QAJ1_QUISA</name>
<dbReference type="FunFam" id="3.30.70.100:FF:000008">
    <property type="entry name" value="Copper transport protein ATOX1"/>
    <property type="match status" value="1"/>
</dbReference>
<feature type="compositionally biased region" description="Basic residues" evidence="6">
    <location>
        <begin position="241"/>
        <end position="250"/>
    </location>
</feature>
<comment type="caution">
    <text evidence="8">The sequence shown here is derived from an EMBL/GenBank/DDBJ whole genome shotgun (WGS) entry which is preliminary data.</text>
</comment>
<feature type="region of interest" description="Disordered" evidence="6">
    <location>
        <begin position="101"/>
        <end position="288"/>
    </location>
</feature>
<comment type="similarity">
    <text evidence="5">Belongs to the HIPP family.</text>
</comment>
<evidence type="ECO:0000313" key="8">
    <source>
        <dbReference type="EMBL" id="KAJ7977944.1"/>
    </source>
</evidence>
<dbReference type="Pfam" id="PF00403">
    <property type="entry name" value="HMA"/>
    <property type="match status" value="1"/>
</dbReference>
<dbReference type="PANTHER" id="PTHR45868:SF69">
    <property type="entry name" value="HEAVY METAL-ASSOCIATED ISOPRENYLATED PLANT PROTEIN 35"/>
    <property type="match status" value="1"/>
</dbReference>
<evidence type="ECO:0000256" key="2">
    <source>
        <dbReference type="ARBA" id="ARBA00022723"/>
    </source>
</evidence>
<dbReference type="EMBL" id="JARAOO010000003">
    <property type="protein sequence ID" value="KAJ7977944.1"/>
    <property type="molecule type" value="Genomic_DNA"/>
</dbReference>
<dbReference type="PANTHER" id="PTHR45868">
    <property type="entry name" value="HEAVY METAL-ASSOCIATED ISOPRENYLATED PLANT PROTEIN 33-RELATED"/>
    <property type="match status" value="1"/>
</dbReference>
<feature type="compositionally biased region" description="Basic and acidic residues" evidence="6">
    <location>
        <begin position="185"/>
        <end position="194"/>
    </location>
</feature>
<evidence type="ECO:0000256" key="3">
    <source>
        <dbReference type="ARBA" id="ARBA00023288"/>
    </source>
</evidence>
<dbReference type="SUPFAM" id="SSF55008">
    <property type="entry name" value="HMA, heavy metal-associated domain"/>
    <property type="match status" value="1"/>
</dbReference>
<dbReference type="Gene3D" id="3.30.70.100">
    <property type="match status" value="1"/>
</dbReference>
<accession>A0AAD7QAJ1</accession>
<evidence type="ECO:0000256" key="6">
    <source>
        <dbReference type="SAM" id="MobiDB-lite"/>
    </source>
</evidence>
<keyword evidence="4" id="KW-0636">Prenylation</keyword>
<dbReference type="InterPro" id="IPR006121">
    <property type="entry name" value="HMA_dom"/>
</dbReference>
<feature type="compositionally biased region" description="Polar residues" evidence="6">
    <location>
        <begin position="262"/>
        <end position="278"/>
    </location>
</feature>
<evidence type="ECO:0000256" key="1">
    <source>
        <dbReference type="ARBA" id="ARBA00022481"/>
    </source>
</evidence>
<dbReference type="CDD" id="cd00371">
    <property type="entry name" value="HMA"/>
    <property type="match status" value="1"/>
</dbReference>
<keyword evidence="2" id="KW-0479">Metal-binding</keyword>
<protein>
    <submittedName>
        <fullName evidence="8">Heavy metal-associated isoprenylated plant protein 3-like</fullName>
    </submittedName>
</protein>
<feature type="compositionally biased region" description="Polar residues" evidence="6">
    <location>
        <begin position="149"/>
        <end position="170"/>
    </location>
</feature>
<feature type="compositionally biased region" description="Polar residues" evidence="6">
    <location>
        <begin position="196"/>
        <end position="206"/>
    </location>
</feature>
<dbReference type="PROSITE" id="PS50846">
    <property type="entry name" value="HMA_2"/>
    <property type="match status" value="1"/>
</dbReference>
<sequence>NSLSLFYTNSPPLFQWLPQETKTEVKAVVEEKSEPLKYKTWVLKVSIHCEGCKRKVKKILQNIEGVYTTDIDLRQQKVIVTGNVDSQTLIKKLVKAGKHAELWPEKADSKEKKQGKSKKKEKQGDPESSEETNQGGDSEKGTVKLEVTAQDTAKNVEAGTTSKNDVNGLNVNKVGEGSSTGKDGGQVKEIKPEVKQTVTLTADNQPSAPPVAEKKVGFAVPDQPGNENGGGNEKIGGGSGGKKKKKKGQKRNNVGNEGHDVSSVSPVGTGLTTPNQVNGPAPSPANEIPPGHPIYNQYPQNYHAPPVQAVSYHTAHPTSSYSASYYAAPQPYSYVHNSYYVQMHPGPATEMESPPSDVVDSYSYQPSDSFEFFSDENPNGCSIM</sequence>